<dbReference type="Gene3D" id="3.40.50.1820">
    <property type="entry name" value="alpha/beta hydrolase"/>
    <property type="match status" value="1"/>
</dbReference>
<feature type="domain" description="Alpha/beta hydrolase fold-3" evidence="3">
    <location>
        <begin position="94"/>
        <end position="289"/>
    </location>
</feature>
<dbReference type="GO" id="GO:0016787">
    <property type="term" value="F:hydrolase activity"/>
    <property type="evidence" value="ECO:0007669"/>
    <property type="project" value="UniProtKB-KW"/>
</dbReference>
<comment type="similarity">
    <text evidence="1">Belongs to the 'GDXG' lipolytic enzyme family.</text>
</comment>
<keyword evidence="5" id="KW-1185">Reference proteome</keyword>
<organism evidence="4 5">
    <name type="scientific">Winogradskya humida</name>
    <dbReference type="NCBI Taxonomy" id="113566"/>
    <lineage>
        <taxon>Bacteria</taxon>
        <taxon>Bacillati</taxon>
        <taxon>Actinomycetota</taxon>
        <taxon>Actinomycetes</taxon>
        <taxon>Micromonosporales</taxon>
        <taxon>Micromonosporaceae</taxon>
        <taxon>Winogradskya</taxon>
    </lineage>
</organism>
<dbReference type="InterPro" id="IPR029058">
    <property type="entry name" value="AB_hydrolase_fold"/>
</dbReference>
<comment type="caution">
    <text evidence="4">The sequence shown here is derived from an EMBL/GenBank/DDBJ whole genome shotgun (WGS) entry which is preliminary data.</text>
</comment>
<keyword evidence="2 4" id="KW-0378">Hydrolase</keyword>
<dbReference type="RefSeq" id="WP_203843301.1">
    <property type="nucleotide sequence ID" value="NZ_BAAATV010000034.1"/>
</dbReference>
<name>A0ABQ4A6C6_9ACTN</name>
<dbReference type="EMBL" id="BOMN01000143">
    <property type="protein sequence ID" value="GIE26391.1"/>
    <property type="molecule type" value="Genomic_DNA"/>
</dbReference>
<proteinExistence type="inferred from homology"/>
<dbReference type="Proteomes" id="UP000603200">
    <property type="component" value="Unassembled WGS sequence"/>
</dbReference>
<dbReference type="PANTHER" id="PTHR48081:SF30">
    <property type="entry name" value="ACETYL-HYDROLASE LIPR-RELATED"/>
    <property type="match status" value="1"/>
</dbReference>
<reference evidence="4 5" key="1">
    <citation type="submission" date="2021-01" db="EMBL/GenBank/DDBJ databases">
        <title>Whole genome shotgun sequence of Actinoplanes humidus NBRC 14915.</title>
        <authorList>
            <person name="Komaki H."/>
            <person name="Tamura T."/>
        </authorList>
    </citation>
    <scope>NUCLEOTIDE SEQUENCE [LARGE SCALE GENOMIC DNA]</scope>
    <source>
        <strain evidence="4 5">NBRC 14915</strain>
    </source>
</reference>
<dbReference type="SUPFAM" id="SSF53474">
    <property type="entry name" value="alpha/beta-Hydrolases"/>
    <property type="match status" value="1"/>
</dbReference>
<dbReference type="PANTHER" id="PTHR48081">
    <property type="entry name" value="AB HYDROLASE SUPERFAMILY PROTEIN C4A8.06C"/>
    <property type="match status" value="1"/>
</dbReference>
<evidence type="ECO:0000256" key="2">
    <source>
        <dbReference type="ARBA" id="ARBA00022801"/>
    </source>
</evidence>
<evidence type="ECO:0000313" key="4">
    <source>
        <dbReference type="EMBL" id="GIE26391.1"/>
    </source>
</evidence>
<evidence type="ECO:0000259" key="3">
    <source>
        <dbReference type="Pfam" id="PF07859"/>
    </source>
</evidence>
<gene>
    <name evidence="4" type="ORF">Ahu01nite_094930</name>
</gene>
<dbReference type="Pfam" id="PF07859">
    <property type="entry name" value="Abhydrolase_3"/>
    <property type="match status" value="1"/>
</dbReference>
<protein>
    <submittedName>
        <fullName evidence="4">Hydrolase</fullName>
    </submittedName>
</protein>
<dbReference type="InterPro" id="IPR013094">
    <property type="entry name" value="AB_hydrolase_3"/>
</dbReference>
<accession>A0ABQ4A6C6</accession>
<dbReference type="InterPro" id="IPR050300">
    <property type="entry name" value="GDXG_lipolytic_enzyme"/>
</dbReference>
<sequence>MTHPDRTAAPLPTSISEAARQYLALPPTEPTTYPALDETDGWLKLIEATDAGVAQFLAGYTFPVASDLREISGVNTYVLRADGVPDSDNTPIYLNLHGGGLILGGGELCRAMGSVAAMYSGMITWSVDYRMPPLHPYPAALDDCIAVYRALLEVRDPADIFVGGGSAGGNLAAALIARAKDEGLPMPAALVLSTPEADLTESGDTFQTLDGVHTGLRSLMPVNLLYANGHPLTDPYLSPLFADLTGFPPTFLQSGTRDLFLSNTIRMHRKLLAAGVEAELHVFEAMPHGGFGGTTPEDAELNAAIRGFLDKHRRTA</sequence>
<evidence type="ECO:0000256" key="1">
    <source>
        <dbReference type="ARBA" id="ARBA00010515"/>
    </source>
</evidence>
<evidence type="ECO:0000313" key="5">
    <source>
        <dbReference type="Proteomes" id="UP000603200"/>
    </source>
</evidence>